<dbReference type="AlphaFoldDB" id="A0A6L3IWR3"/>
<feature type="region of interest" description="Disordered" evidence="1">
    <location>
        <begin position="257"/>
        <end position="283"/>
    </location>
</feature>
<dbReference type="Pfam" id="PF12099">
    <property type="entry name" value="DUF3575"/>
    <property type="match status" value="1"/>
</dbReference>
<accession>A0A6L3IWR3</accession>
<evidence type="ECO:0000256" key="1">
    <source>
        <dbReference type="SAM" id="MobiDB-lite"/>
    </source>
</evidence>
<gene>
    <name evidence="2" type="ORF">F2Z07_02400</name>
</gene>
<dbReference type="EMBL" id="VVZV01000002">
    <property type="protein sequence ID" value="KAA5323915.1"/>
    <property type="molecule type" value="Genomic_DNA"/>
</dbReference>
<feature type="compositionally biased region" description="Basic and acidic residues" evidence="1">
    <location>
        <begin position="257"/>
        <end position="267"/>
    </location>
</feature>
<sequence length="458" mass="52763">MEKRTTIFSIFVLLCLLPNSIYARTIEYDPPKDTTLDMTLYFDLNARQVNKDYHRNGKTLTVLDSLLANPAHSIHLNSIILVSPDLYNGKKEQGIPLGQKRSEEVKVFLCGKYPQVNTAQICIRKGEEYGDALRKLILDDRLVPDREDVLALIDYHHNNPVKMQDFLQRLDTGIPYQYISDRVLPELRRTEIRVCLSYPEENGGKNSSAEQAARIEETEFIPIDRETTVTPMTMQVLPQKERTQVIIETEKTVIKAEKKKEKKETKEKRRKKPKEKAARRNQTADNTVLALKNNLLYDLALAPNIEIEIPVGKRWSVNMEYKSPWWSNSSKEICYQLISGGIESRYWLGNRELHNRLNGHLFGLYIEGGIYDFQFKGNGYQGKYYGAAGFTYGYSTLLSRHLALEFSLGIGYLTTEYQKYTPYEGSLVWMSSGNYTFIGPTKAKISLVWLITKKRGRK</sequence>
<dbReference type="InterPro" id="IPR021958">
    <property type="entry name" value="DUF3575"/>
</dbReference>
<name>A0A6L3IWR3_9BACT</name>
<protein>
    <submittedName>
        <fullName evidence="2">DUF3575 domain-containing protein</fullName>
    </submittedName>
</protein>
<feature type="compositionally biased region" description="Basic residues" evidence="1">
    <location>
        <begin position="268"/>
        <end position="279"/>
    </location>
</feature>
<evidence type="ECO:0000313" key="2">
    <source>
        <dbReference type="EMBL" id="KAA5323915.1"/>
    </source>
</evidence>
<dbReference type="Proteomes" id="UP000481700">
    <property type="component" value="Unassembled WGS sequence"/>
</dbReference>
<dbReference type="RefSeq" id="WP_149937071.1">
    <property type="nucleotide sequence ID" value="NZ_VVZV01000002.1"/>
</dbReference>
<comment type="caution">
    <text evidence="2">The sequence shown here is derived from an EMBL/GenBank/DDBJ whole genome shotgun (WGS) entry which is preliminary data.</text>
</comment>
<evidence type="ECO:0000313" key="3">
    <source>
        <dbReference type="Proteomes" id="UP000481700"/>
    </source>
</evidence>
<reference evidence="2 3" key="1">
    <citation type="journal article" date="2019" name="Nat. Med.">
        <title>A library of human gut bacterial isolates paired with longitudinal multiomics data enables mechanistic microbiome research.</title>
        <authorList>
            <person name="Poyet M."/>
            <person name="Groussin M."/>
            <person name="Gibbons S.M."/>
            <person name="Avila-Pacheco J."/>
            <person name="Jiang X."/>
            <person name="Kearney S.M."/>
            <person name="Perrotta A.R."/>
            <person name="Berdy B."/>
            <person name="Zhao S."/>
            <person name="Lieberman T.D."/>
            <person name="Swanson P.K."/>
            <person name="Smith M."/>
            <person name="Roesemann S."/>
            <person name="Alexander J.E."/>
            <person name="Rich S.A."/>
            <person name="Livny J."/>
            <person name="Vlamakis H."/>
            <person name="Clish C."/>
            <person name="Bullock K."/>
            <person name="Deik A."/>
            <person name="Scott J."/>
            <person name="Pierce K.A."/>
            <person name="Xavier R.J."/>
            <person name="Alm E.J."/>
        </authorList>
    </citation>
    <scope>NUCLEOTIDE SEQUENCE [LARGE SCALE GENOMIC DNA]</scope>
    <source>
        <strain evidence="2 3">BIOML-A25</strain>
    </source>
</reference>
<organism evidence="2 3">
    <name type="scientific">Phocaeicola dorei</name>
    <dbReference type="NCBI Taxonomy" id="357276"/>
    <lineage>
        <taxon>Bacteria</taxon>
        <taxon>Pseudomonadati</taxon>
        <taxon>Bacteroidota</taxon>
        <taxon>Bacteroidia</taxon>
        <taxon>Bacteroidales</taxon>
        <taxon>Bacteroidaceae</taxon>
        <taxon>Phocaeicola</taxon>
    </lineage>
</organism>
<proteinExistence type="predicted"/>